<keyword evidence="2" id="KW-0488">Methylation</keyword>
<dbReference type="GO" id="GO:0016020">
    <property type="term" value="C:membrane"/>
    <property type="evidence" value="ECO:0007669"/>
    <property type="project" value="UniProtKB-SubCell"/>
</dbReference>
<proteinExistence type="predicted"/>
<dbReference type="PANTHER" id="PTHR39583">
    <property type="entry name" value="TYPE II SECRETION SYSTEM PROTEIN J-RELATED"/>
    <property type="match status" value="1"/>
</dbReference>
<comment type="subcellular location">
    <subcellularLocation>
        <location evidence="1">Membrane</location>
        <topology evidence="1">Single-pass membrane protein</topology>
    </subcellularLocation>
</comment>
<name>A0A7W4K6T5_9PROT</name>
<dbReference type="PANTHER" id="PTHR39583:SF2">
    <property type="entry name" value="TYPE II SECRETION SYSTEM PROTEIN J"/>
    <property type="match status" value="1"/>
</dbReference>
<keyword evidence="4" id="KW-1133">Transmembrane helix</keyword>
<gene>
    <name evidence="6" type="ORF">HLH28_07620</name>
</gene>
<comment type="caution">
    <text evidence="6">The sequence shown here is derived from an EMBL/GenBank/DDBJ whole genome shotgun (WGS) entry which is preliminary data.</text>
</comment>
<keyword evidence="3" id="KW-0812">Transmembrane</keyword>
<evidence type="ECO:0000256" key="3">
    <source>
        <dbReference type="ARBA" id="ARBA00022692"/>
    </source>
</evidence>
<dbReference type="Proteomes" id="UP000578030">
    <property type="component" value="Unassembled WGS sequence"/>
</dbReference>
<dbReference type="Pfam" id="PF07963">
    <property type="entry name" value="N_methyl"/>
    <property type="match status" value="1"/>
</dbReference>
<evidence type="ECO:0000256" key="2">
    <source>
        <dbReference type="ARBA" id="ARBA00022481"/>
    </source>
</evidence>
<evidence type="ECO:0000256" key="1">
    <source>
        <dbReference type="ARBA" id="ARBA00004167"/>
    </source>
</evidence>
<accession>A0A7W4K6T5</accession>
<evidence type="ECO:0000313" key="7">
    <source>
        <dbReference type="Proteomes" id="UP000578030"/>
    </source>
</evidence>
<evidence type="ECO:0000256" key="4">
    <source>
        <dbReference type="ARBA" id="ARBA00022989"/>
    </source>
</evidence>
<dbReference type="NCBIfam" id="TIGR02532">
    <property type="entry name" value="IV_pilin_GFxxxE"/>
    <property type="match status" value="1"/>
</dbReference>
<evidence type="ECO:0000256" key="5">
    <source>
        <dbReference type="ARBA" id="ARBA00023136"/>
    </source>
</evidence>
<protein>
    <submittedName>
        <fullName evidence="6">Prepilin-type N-terminal cleavage/methylation domain-containing protein</fullName>
    </submittedName>
</protein>
<dbReference type="RefSeq" id="WP_182957017.1">
    <property type="nucleotide sequence ID" value="NZ_JABEQM010000005.1"/>
</dbReference>
<organism evidence="6 7">
    <name type="scientific">Gluconacetobacter tumulisoli</name>
    <dbReference type="NCBI Taxonomy" id="1286189"/>
    <lineage>
        <taxon>Bacteria</taxon>
        <taxon>Pseudomonadati</taxon>
        <taxon>Pseudomonadota</taxon>
        <taxon>Alphaproteobacteria</taxon>
        <taxon>Acetobacterales</taxon>
        <taxon>Acetobacteraceae</taxon>
        <taxon>Gluconacetobacter</taxon>
    </lineage>
</organism>
<evidence type="ECO:0000313" key="6">
    <source>
        <dbReference type="EMBL" id="MBB2201449.1"/>
    </source>
</evidence>
<dbReference type="AlphaFoldDB" id="A0A7W4K6T5"/>
<reference evidence="6 7" key="1">
    <citation type="submission" date="2020-04" db="EMBL/GenBank/DDBJ databases">
        <title>Description of novel Gluconacetobacter.</title>
        <authorList>
            <person name="Sombolestani A."/>
        </authorList>
    </citation>
    <scope>NUCLEOTIDE SEQUENCE [LARGE SCALE GENOMIC DNA]</scope>
    <source>
        <strain evidence="6 7">LMG 27802</strain>
    </source>
</reference>
<sequence length="193" mass="21396">MRAVREGGFTLLEMLVVTLLLAMLSLLLSGGLVLGFKGWARQERDADRRAASMETAADLRRLLEAAQDGDGVPGGEFAGTEDRVSFSTLTRLADRQMHRIHVGLGIDRFHRLVMRWQIRPDVECGSSLPVHEDVLMSSIASLNMRYWQSGKGWTRNWQGDGVPDLVGLALARQDGERMAEILVHPVTGSSERD</sequence>
<dbReference type="InterPro" id="IPR012902">
    <property type="entry name" value="N_methyl_site"/>
</dbReference>
<dbReference type="InterPro" id="IPR051621">
    <property type="entry name" value="T2SS_protein_J"/>
</dbReference>
<keyword evidence="7" id="KW-1185">Reference proteome</keyword>
<keyword evidence="5" id="KW-0472">Membrane</keyword>
<dbReference type="EMBL" id="JABEQM010000005">
    <property type="protein sequence ID" value="MBB2201449.1"/>
    <property type="molecule type" value="Genomic_DNA"/>
</dbReference>
<dbReference type="PROSITE" id="PS00409">
    <property type="entry name" value="PROKAR_NTER_METHYL"/>
    <property type="match status" value="1"/>
</dbReference>